<keyword evidence="2" id="KW-0067">ATP-binding</keyword>
<dbReference type="InterPro" id="IPR016032">
    <property type="entry name" value="Sig_transdc_resp-reg_C-effctor"/>
</dbReference>
<organism evidence="4 5">
    <name type="scientific">Kribbella orskensis</name>
    <dbReference type="NCBI Taxonomy" id="2512216"/>
    <lineage>
        <taxon>Bacteria</taxon>
        <taxon>Bacillati</taxon>
        <taxon>Actinomycetota</taxon>
        <taxon>Actinomycetes</taxon>
        <taxon>Propionibacteriales</taxon>
        <taxon>Kribbellaceae</taxon>
        <taxon>Kribbella</taxon>
    </lineage>
</organism>
<dbReference type="PRINTS" id="PR00038">
    <property type="entry name" value="HTHLUXR"/>
</dbReference>
<feature type="domain" description="HTH luxR-type" evidence="3">
    <location>
        <begin position="692"/>
        <end position="757"/>
    </location>
</feature>
<dbReference type="PANTHER" id="PTHR16305">
    <property type="entry name" value="TESTICULAR SOLUBLE ADENYLYL CYCLASE"/>
    <property type="match status" value="1"/>
</dbReference>
<dbReference type="PROSITE" id="PS00622">
    <property type="entry name" value="HTH_LUXR_1"/>
    <property type="match status" value="1"/>
</dbReference>
<protein>
    <submittedName>
        <fullName evidence="4">DNA-binding NarL/FixJ family response regulator</fullName>
    </submittedName>
</protein>
<evidence type="ECO:0000259" key="3">
    <source>
        <dbReference type="PROSITE" id="PS50043"/>
    </source>
</evidence>
<keyword evidence="1" id="KW-0547">Nucleotide-binding</keyword>
<dbReference type="InterPro" id="IPR011990">
    <property type="entry name" value="TPR-like_helical_dom_sf"/>
</dbReference>
<dbReference type="SMART" id="SM00421">
    <property type="entry name" value="HTH_LUXR"/>
    <property type="match status" value="1"/>
</dbReference>
<comment type="caution">
    <text evidence="4">The sequence shown here is derived from an EMBL/GenBank/DDBJ whole genome shotgun (WGS) entry which is preliminary data.</text>
</comment>
<dbReference type="RefSeq" id="WP_241998192.1">
    <property type="nucleotide sequence ID" value="NZ_SLWM01000005.1"/>
</dbReference>
<dbReference type="Pfam" id="PF00196">
    <property type="entry name" value="GerE"/>
    <property type="match status" value="1"/>
</dbReference>
<dbReference type="CDD" id="cd06170">
    <property type="entry name" value="LuxR_C_like"/>
    <property type="match status" value="1"/>
</dbReference>
<dbReference type="PANTHER" id="PTHR16305:SF35">
    <property type="entry name" value="TRANSCRIPTIONAL ACTIVATOR DOMAIN"/>
    <property type="match status" value="1"/>
</dbReference>
<dbReference type="InterPro" id="IPR000792">
    <property type="entry name" value="Tscrpt_reg_LuxR_C"/>
</dbReference>
<dbReference type="Gene3D" id="1.10.10.10">
    <property type="entry name" value="Winged helix-like DNA-binding domain superfamily/Winged helix DNA-binding domain"/>
    <property type="match status" value="1"/>
</dbReference>
<dbReference type="Proteomes" id="UP000295818">
    <property type="component" value="Unassembled WGS sequence"/>
</dbReference>
<evidence type="ECO:0000313" key="5">
    <source>
        <dbReference type="Proteomes" id="UP000295818"/>
    </source>
</evidence>
<accession>A0ABY2BKW4</accession>
<gene>
    <name evidence="4" type="ORF">EV644_10549</name>
</gene>
<evidence type="ECO:0000256" key="2">
    <source>
        <dbReference type="ARBA" id="ARBA00022840"/>
    </source>
</evidence>
<dbReference type="GO" id="GO:0003677">
    <property type="term" value="F:DNA binding"/>
    <property type="evidence" value="ECO:0007669"/>
    <property type="project" value="UniProtKB-KW"/>
</dbReference>
<dbReference type="SUPFAM" id="SSF48452">
    <property type="entry name" value="TPR-like"/>
    <property type="match status" value="1"/>
</dbReference>
<dbReference type="SUPFAM" id="SSF46894">
    <property type="entry name" value="C-terminal effector domain of the bipartite response regulators"/>
    <property type="match status" value="1"/>
</dbReference>
<reference evidence="4 5" key="1">
    <citation type="journal article" date="2015" name="Stand. Genomic Sci.">
        <title>Genomic Encyclopedia of Bacterial and Archaeal Type Strains, Phase III: the genomes of soil and plant-associated and newly described type strains.</title>
        <authorList>
            <person name="Whitman W.B."/>
            <person name="Woyke T."/>
            <person name="Klenk H.P."/>
            <person name="Zhou Y."/>
            <person name="Lilburn T.G."/>
            <person name="Beck B.J."/>
            <person name="De Vos P."/>
            <person name="Vandamme P."/>
            <person name="Eisen J.A."/>
            <person name="Garrity G."/>
            <person name="Hugenholtz P."/>
            <person name="Kyrpides N.C."/>
        </authorList>
    </citation>
    <scope>NUCLEOTIDE SEQUENCE [LARGE SCALE GENOMIC DNA]</scope>
    <source>
        <strain evidence="4 5">VKM Ac-2538</strain>
    </source>
</reference>
<name>A0ABY2BKW4_9ACTN</name>
<evidence type="ECO:0000256" key="1">
    <source>
        <dbReference type="ARBA" id="ARBA00022741"/>
    </source>
</evidence>
<keyword evidence="5" id="KW-1185">Reference proteome</keyword>
<dbReference type="PROSITE" id="PS50043">
    <property type="entry name" value="HTH_LUXR_2"/>
    <property type="match status" value="1"/>
</dbReference>
<proteinExistence type="predicted"/>
<dbReference type="EMBL" id="SLWM01000005">
    <property type="protein sequence ID" value="TCO24019.1"/>
    <property type="molecule type" value="Genomic_DNA"/>
</dbReference>
<evidence type="ECO:0000313" key="4">
    <source>
        <dbReference type="EMBL" id="TCO24019.1"/>
    </source>
</evidence>
<keyword evidence="4" id="KW-0238">DNA-binding</keyword>
<dbReference type="InterPro" id="IPR036388">
    <property type="entry name" value="WH-like_DNA-bd_sf"/>
</dbReference>
<sequence length="762" mass="81190">MDIDLAAQIYERSAGNPYLTELLVGGLSGDEPGLPATAPAALRDALLASWHGLSAAARQATRVLAVGGRPTDLAVLAGVVAEHGVEPGLLTGCLTEAQDHGVVLPDGDGRPWFRHPLLAEVLYDGVPHGERVKVHATYVRVLEGMPGGQDGRVAADLAVHNHHAGRVDDSYRWSLTAAGHAAELCATSEEAIHLERACSLWDQISPDVRGSRVGHVDLLRRASRVSGRACRLDSAVNLVREALCVVDRDSEPLLTSTLLLAWWEATYRGSAPMKAGVDELVEAGQLTQAYPDSAERALALAGLAFAERWDKSYDSAAAHAEEAVQAARRSGSELALAGALSTRAFVHLHDLASNPLADAEEAVRLARSCGSTDWLEEAAIWQVRCLKHLGRVNEATVVAQGAFQEVLAAGSEWAYFLASHAAEGLLWQGRWNDCRELLRTALAARCGGIAGASVRLTAAQLAARSGRIAEAKLHLDRALNLISEDFAGLRGDLTLAGAEVFLASGEPQKALQWLRRRIVVPNAARPHYSEDILVEFAHAAAETARAARDAGDADGVAQAVATLDDLIAKWPAESFTAERPDAVDVAMFKALFDAEVARCRGQTGQADLWRHAIEACHAAGVPWEEAVSRLRRAEAMLAAGSRGSAVSDLLRQAHLTAVELGAQPLQEEVESLARMARVSLREPVPVPSMPEAPTALGGLTPREREILAFLVAGRSNGEIAKALVISYTTVSVHVSNILRKTGTSSRVETAALAERLGSQRVD</sequence>